<proteinExistence type="predicted"/>
<protein>
    <submittedName>
        <fullName evidence="1">Uncharacterized protein</fullName>
    </submittedName>
</protein>
<keyword evidence="2" id="KW-1185">Reference proteome</keyword>
<dbReference type="Proteomes" id="UP000236728">
    <property type="component" value="Unassembled WGS sequence"/>
</dbReference>
<accession>A0A1H5Z614</accession>
<evidence type="ECO:0000313" key="2">
    <source>
        <dbReference type="Proteomes" id="UP000236728"/>
    </source>
</evidence>
<reference evidence="1 2" key="1">
    <citation type="submission" date="2016-10" db="EMBL/GenBank/DDBJ databases">
        <authorList>
            <person name="de Groot N.N."/>
        </authorList>
    </citation>
    <scope>NUCLEOTIDE SEQUENCE [LARGE SCALE GENOMIC DNA]</scope>
    <source>
        <strain evidence="1 2">DSM 22489</strain>
    </source>
</reference>
<dbReference type="EMBL" id="FNVA01000004">
    <property type="protein sequence ID" value="SEG31953.1"/>
    <property type="molecule type" value="Genomic_DNA"/>
</dbReference>
<gene>
    <name evidence="1" type="ORF">SAMN05421819_2488</name>
</gene>
<evidence type="ECO:0000313" key="1">
    <source>
        <dbReference type="EMBL" id="SEG31953.1"/>
    </source>
</evidence>
<organism evidence="1 2">
    <name type="scientific">Bryocella elongata</name>
    <dbReference type="NCBI Taxonomy" id="863522"/>
    <lineage>
        <taxon>Bacteria</taxon>
        <taxon>Pseudomonadati</taxon>
        <taxon>Acidobacteriota</taxon>
        <taxon>Terriglobia</taxon>
        <taxon>Terriglobales</taxon>
        <taxon>Acidobacteriaceae</taxon>
        <taxon>Bryocella</taxon>
    </lineage>
</organism>
<dbReference type="AlphaFoldDB" id="A0A1H5Z614"/>
<sequence length="43" mass="4811">MACCVECRRLSLYGNPMIFAFNCLFQANALIESGMKRIPSSSH</sequence>
<name>A0A1H5Z614_9BACT</name>